<dbReference type="Pfam" id="PF01966">
    <property type="entry name" value="HD"/>
    <property type="match status" value="1"/>
</dbReference>
<gene>
    <name evidence="2" type="ORF">FYJ39_05170</name>
</gene>
<evidence type="ECO:0000313" key="3">
    <source>
        <dbReference type="Proteomes" id="UP000429958"/>
    </source>
</evidence>
<dbReference type="RefSeq" id="WP_154471414.1">
    <property type="nucleotide sequence ID" value="NZ_VUMD01000004.1"/>
</dbReference>
<evidence type="ECO:0000259" key="1">
    <source>
        <dbReference type="Pfam" id="PF01966"/>
    </source>
</evidence>
<evidence type="ECO:0000313" key="2">
    <source>
        <dbReference type="EMBL" id="MSS35984.1"/>
    </source>
</evidence>
<dbReference type="EMBL" id="VUMD01000004">
    <property type="protein sequence ID" value="MSS35984.1"/>
    <property type="molecule type" value="Genomic_DNA"/>
</dbReference>
<keyword evidence="3" id="KW-1185">Reference proteome</keyword>
<comment type="caution">
    <text evidence="2">The sequence shown here is derived from an EMBL/GenBank/DDBJ whole genome shotgun (WGS) entry which is preliminary data.</text>
</comment>
<dbReference type="Proteomes" id="UP000429958">
    <property type="component" value="Unassembled WGS sequence"/>
</dbReference>
<dbReference type="GO" id="GO:0006203">
    <property type="term" value="P:dGTP catabolic process"/>
    <property type="evidence" value="ECO:0007669"/>
    <property type="project" value="TreeGrafter"/>
</dbReference>
<dbReference type="AlphaFoldDB" id="A0A7X2NJF6"/>
<dbReference type="Gene3D" id="1.10.3210.10">
    <property type="entry name" value="Hypothetical protein af1432"/>
    <property type="match status" value="1"/>
</dbReference>
<dbReference type="InterPro" id="IPR003607">
    <property type="entry name" value="HD/PDEase_dom"/>
</dbReference>
<dbReference type="CDD" id="cd00077">
    <property type="entry name" value="HDc"/>
    <property type="match status" value="1"/>
</dbReference>
<sequence>MKKGIYLNDSIHGLIPLSEYEKRIISSVGFNRLHDVYQNSTVYLTFPTNRTKRFEHSIGTMKLCSDMFFNLVLNATPESLNEFYKFFLKEYENIISKIAKEHGFCEQKLGGRTPDKMPQIEFDKFRHSLIPHNVPERYQTLHLLLIQSIRAAALLHDIGHPPFSHIVEYALKAVYEENKKMQPEEGTKLKIFLDTMAKYFEDNKKLHEQMGDEISDSILREIIHTISDEDEGYNENLFEVLVLESVKKIFGEEKPFSYLHRIIDSSLDGDRLDYVTRDSLNSGMDSGKIDYNRIINDMQLIVDEKEVFFCVPLKAVNSVEDFIKRRYNIYKDIIYHHRVIKTDYLLEYTVRDLVKKYLQGSSDSELHNNRVLIPFDISGLWFPLREGTTSEKSNALSQWNDSWLMTVLKQIYYTEYYRNRTIKSGTAEYILKQRLSELLRNNKCYYSLIKRSENFKVIDDAVKAVLAENREEIENLVKKTNELSSSLNLTTVSEGTTIDIKGTLDFIEEILSNTTKTPKGFVLSFVSRRYKAIQIDSFKSFIKEIVEQETKNAFTNTKFYDTIVVFKNISIGLDSPIFFYDYNGKIYTLDEISGISNILRLDSDYLPVFYIYTLIKDGDSVVREKREELLASIGKKVGLRLKEKIVGVLKSQIEQMEGELCAK</sequence>
<reference evidence="2 3" key="1">
    <citation type="submission" date="2019-08" db="EMBL/GenBank/DDBJ databases">
        <title>In-depth cultivation of the pig gut microbiome towards novel bacterial diversity and tailored functional studies.</title>
        <authorList>
            <person name="Wylensek D."/>
            <person name="Hitch T.C.A."/>
            <person name="Clavel T."/>
        </authorList>
    </citation>
    <scope>NUCLEOTIDE SEQUENCE [LARGE SCALE GENOMIC DNA]</scope>
    <source>
        <strain evidence="2 3">WCA-389-WT-23D1</strain>
    </source>
</reference>
<dbReference type="InterPro" id="IPR006674">
    <property type="entry name" value="HD_domain"/>
</dbReference>
<proteinExistence type="predicted"/>
<dbReference type="GO" id="GO:0008832">
    <property type="term" value="F:dGTPase activity"/>
    <property type="evidence" value="ECO:0007669"/>
    <property type="project" value="TreeGrafter"/>
</dbReference>
<organism evidence="2 3">
    <name type="scientific">Clostridium porci</name>
    <dbReference type="NCBI Taxonomy" id="2605778"/>
    <lineage>
        <taxon>Bacteria</taxon>
        <taxon>Bacillati</taxon>
        <taxon>Bacillota</taxon>
        <taxon>Clostridia</taxon>
        <taxon>Eubacteriales</taxon>
        <taxon>Clostridiaceae</taxon>
        <taxon>Clostridium</taxon>
    </lineage>
</organism>
<dbReference type="PANTHER" id="PTHR11373">
    <property type="entry name" value="DEOXYNUCLEOSIDE TRIPHOSPHATE TRIPHOSPHOHYDROLASE"/>
    <property type="match status" value="1"/>
</dbReference>
<protein>
    <submittedName>
        <fullName evidence="2">HD domain-containing protein</fullName>
    </submittedName>
</protein>
<dbReference type="InterPro" id="IPR050135">
    <property type="entry name" value="dGTPase-like"/>
</dbReference>
<name>A0A7X2NJF6_9CLOT</name>
<feature type="domain" description="HD" evidence="1">
    <location>
        <begin position="149"/>
        <end position="219"/>
    </location>
</feature>
<accession>A0A7X2NJF6</accession>
<dbReference type="PANTHER" id="PTHR11373:SF4">
    <property type="entry name" value="DEOXYNUCLEOSIDE TRIPHOSPHATE TRIPHOSPHOHYDROLASE SAMHD1"/>
    <property type="match status" value="1"/>
</dbReference>
<dbReference type="SUPFAM" id="SSF109604">
    <property type="entry name" value="HD-domain/PDEase-like"/>
    <property type="match status" value="1"/>
</dbReference>